<proteinExistence type="predicted"/>
<organism evidence="2 3">
    <name type="scientific">Trematosphaeria pertusa</name>
    <dbReference type="NCBI Taxonomy" id="390896"/>
    <lineage>
        <taxon>Eukaryota</taxon>
        <taxon>Fungi</taxon>
        <taxon>Dikarya</taxon>
        <taxon>Ascomycota</taxon>
        <taxon>Pezizomycotina</taxon>
        <taxon>Dothideomycetes</taxon>
        <taxon>Pleosporomycetidae</taxon>
        <taxon>Pleosporales</taxon>
        <taxon>Massarineae</taxon>
        <taxon>Trematosphaeriaceae</taxon>
        <taxon>Trematosphaeria</taxon>
    </lineage>
</organism>
<dbReference type="OrthoDB" id="3794691at2759"/>
<evidence type="ECO:0000313" key="2">
    <source>
        <dbReference type="EMBL" id="KAF2256737.1"/>
    </source>
</evidence>
<dbReference type="Proteomes" id="UP000800094">
    <property type="component" value="Unassembled WGS sequence"/>
</dbReference>
<sequence length="309" mass="35428">MASPATDFVSLRLNPSPTATTPYREARRRGNALLYLPREIRDKIYEWCSVGMTALLRVNEKGRPTVGPTELMLASKLLYREAEPSVLRSLVFAIGDTSNLAQVVLWLEAKKSFNAFHCVRAVMFDDFDTFRKVPSEQVRTWWQDRINAHNTKSVEVHDKVLPEPQFVPAAIGFLSRCNKLRSMVVDLPLREFALYTPGMLTVFDNMLLATTALYDLATLSSISTLRRLCIKLMYCNARHQSVLDDLTASELEELFTARHHPEMPRLKDAWGLKSWLAELFRRKQMDVEIFCEYNTGGRYSSPVDDEEIE</sequence>
<name>A0A6A6J318_9PLEO</name>
<accession>A0A6A6J318</accession>
<dbReference type="AlphaFoldDB" id="A0A6A6J318"/>
<protein>
    <submittedName>
        <fullName evidence="2">Uncharacterized protein</fullName>
    </submittedName>
</protein>
<gene>
    <name evidence="2" type="ORF">BU26DRAFT_513523</name>
</gene>
<reference evidence="2" key="1">
    <citation type="journal article" date="2020" name="Stud. Mycol.">
        <title>101 Dothideomycetes genomes: a test case for predicting lifestyles and emergence of pathogens.</title>
        <authorList>
            <person name="Haridas S."/>
            <person name="Albert R."/>
            <person name="Binder M."/>
            <person name="Bloem J."/>
            <person name="Labutti K."/>
            <person name="Salamov A."/>
            <person name="Andreopoulos B."/>
            <person name="Baker S."/>
            <person name="Barry K."/>
            <person name="Bills G."/>
            <person name="Bluhm B."/>
            <person name="Cannon C."/>
            <person name="Castanera R."/>
            <person name="Culley D."/>
            <person name="Daum C."/>
            <person name="Ezra D."/>
            <person name="Gonzalez J."/>
            <person name="Henrissat B."/>
            <person name="Kuo A."/>
            <person name="Liang C."/>
            <person name="Lipzen A."/>
            <person name="Lutzoni F."/>
            <person name="Magnuson J."/>
            <person name="Mondo S."/>
            <person name="Nolan M."/>
            <person name="Ohm R."/>
            <person name="Pangilinan J."/>
            <person name="Park H.-J."/>
            <person name="Ramirez L."/>
            <person name="Alfaro M."/>
            <person name="Sun H."/>
            <person name="Tritt A."/>
            <person name="Yoshinaga Y."/>
            <person name="Zwiers L.-H."/>
            <person name="Turgeon B."/>
            <person name="Goodwin S."/>
            <person name="Spatafora J."/>
            <person name="Crous P."/>
            <person name="Grigoriev I."/>
        </authorList>
    </citation>
    <scope>NUCLEOTIDE SEQUENCE</scope>
    <source>
        <strain evidence="2">CBS 122368</strain>
    </source>
</reference>
<evidence type="ECO:0000256" key="1">
    <source>
        <dbReference type="SAM" id="MobiDB-lite"/>
    </source>
</evidence>
<dbReference type="RefSeq" id="XP_033691741.1">
    <property type="nucleotide sequence ID" value="XM_033827641.1"/>
</dbReference>
<dbReference type="GeneID" id="54580971"/>
<keyword evidence="3" id="KW-1185">Reference proteome</keyword>
<feature type="region of interest" description="Disordered" evidence="1">
    <location>
        <begin position="1"/>
        <end position="22"/>
    </location>
</feature>
<dbReference type="EMBL" id="ML987189">
    <property type="protein sequence ID" value="KAF2256737.1"/>
    <property type="molecule type" value="Genomic_DNA"/>
</dbReference>
<evidence type="ECO:0000313" key="3">
    <source>
        <dbReference type="Proteomes" id="UP000800094"/>
    </source>
</evidence>